<proteinExistence type="predicted"/>
<evidence type="ECO:0000313" key="3">
    <source>
        <dbReference type="EMBL" id="MFC7290636.1"/>
    </source>
</evidence>
<keyword evidence="2" id="KW-0472">Membrane</keyword>
<keyword evidence="4" id="KW-1185">Reference proteome</keyword>
<dbReference type="InterPro" id="IPR021440">
    <property type="entry name" value="DUF3089"/>
</dbReference>
<feature type="transmembrane region" description="Helical" evidence="2">
    <location>
        <begin position="29"/>
        <end position="51"/>
    </location>
</feature>
<dbReference type="EMBL" id="JBHTBR010000002">
    <property type="protein sequence ID" value="MFC7290636.1"/>
    <property type="molecule type" value="Genomic_DNA"/>
</dbReference>
<comment type="caution">
    <text evidence="3">The sequence shown here is derived from an EMBL/GenBank/DDBJ whole genome shotgun (WGS) entry which is preliminary data.</text>
</comment>
<organism evidence="3 4">
    <name type="scientific">Hirschia litorea</name>
    <dbReference type="NCBI Taxonomy" id="1199156"/>
    <lineage>
        <taxon>Bacteria</taxon>
        <taxon>Pseudomonadati</taxon>
        <taxon>Pseudomonadota</taxon>
        <taxon>Alphaproteobacteria</taxon>
        <taxon>Hyphomonadales</taxon>
        <taxon>Hyphomonadaceae</taxon>
        <taxon>Hirschia</taxon>
    </lineage>
</organism>
<keyword evidence="2" id="KW-0812">Transmembrane</keyword>
<gene>
    <name evidence="3" type="ORF">ACFQS8_03320</name>
</gene>
<evidence type="ECO:0000256" key="2">
    <source>
        <dbReference type="SAM" id="Phobius"/>
    </source>
</evidence>
<sequence length="428" mass="46763">MVHEQQPEQKSGSPNSSQPSYARHLNPRFPYLAVGALILAIVGVFSTIWYLSGAPQRYMDAITPTSSYTLPKSDIPDYLDTSSWAIIPTQKPEGAWETPWGVDVFFVHSTTSNSAARWNIPIDSVDARLKLKADILPNYAAPFAASAPVYAPYYRQATLFAELHASSNSEKALTLAYGDVEAAFKTYMSEHNQGRAIIIAGVGQGGLHAQRLIKDHFQTEDMKRLFVAGYLIETPTTKDFASENVSGFEPCHTDEQIHCIASWNTIYENDGARTQNILSRTLEWTDDNAIVSSPSKELLCFNPSMGGSSSELVAPKLHRGSANTSNLADGQAPTIIEAAIASQCVGGFLVVSKPSEKSLRMPENQAAKSMTPAYNLFYSDVVFDAAKRARIASAWLDKNAPKPAPPLPPIETIEIAPIQKIEKILDTP</sequence>
<feature type="region of interest" description="Disordered" evidence="1">
    <location>
        <begin position="1"/>
        <end position="20"/>
    </location>
</feature>
<protein>
    <submittedName>
        <fullName evidence="3">DUF3089 domain-containing protein</fullName>
    </submittedName>
</protein>
<reference evidence="4" key="1">
    <citation type="journal article" date="2019" name="Int. J. Syst. Evol. Microbiol.">
        <title>The Global Catalogue of Microorganisms (GCM) 10K type strain sequencing project: providing services to taxonomists for standard genome sequencing and annotation.</title>
        <authorList>
            <consortium name="The Broad Institute Genomics Platform"/>
            <consortium name="The Broad Institute Genome Sequencing Center for Infectious Disease"/>
            <person name="Wu L."/>
            <person name="Ma J."/>
        </authorList>
    </citation>
    <scope>NUCLEOTIDE SEQUENCE [LARGE SCALE GENOMIC DNA]</scope>
    <source>
        <strain evidence="4">CCUG 51308</strain>
    </source>
</reference>
<keyword evidence="2" id="KW-1133">Transmembrane helix</keyword>
<dbReference type="Proteomes" id="UP001596492">
    <property type="component" value="Unassembled WGS sequence"/>
</dbReference>
<dbReference type="RefSeq" id="WP_382165687.1">
    <property type="nucleotide sequence ID" value="NZ_JBHTBR010000002.1"/>
</dbReference>
<evidence type="ECO:0000256" key="1">
    <source>
        <dbReference type="SAM" id="MobiDB-lite"/>
    </source>
</evidence>
<accession>A0ABW2II85</accession>
<name>A0ABW2II85_9PROT</name>
<feature type="compositionally biased region" description="Polar residues" evidence="1">
    <location>
        <begin position="8"/>
        <end position="20"/>
    </location>
</feature>
<evidence type="ECO:0000313" key="4">
    <source>
        <dbReference type="Proteomes" id="UP001596492"/>
    </source>
</evidence>
<dbReference type="Pfam" id="PF11288">
    <property type="entry name" value="DUF3089"/>
    <property type="match status" value="1"/>
</dbReference>